<reference evidence="2" key="1">
    <citation type="submission" date="2014-09" db="EMBL/GenBank/DDBJ databases">
        <authorList>
            <person name="Magalhaes I.L.F."/>
            <person name="Oliveira U."/>
            <person name="Santos F.R."/>
            <person name="Vidigal T.H.D.A."/>
            <person name="Brescovit A.D."/>
            <person name="Santos A.J."/>
        </authorList>
    </citation>
    <scope>NUCLEOTIDE SEQUENCE</scope>
    <source>
        <tissue evidence="2">Shoot tissue taken approximately 20 cm above the soil surface</tissue>
    </source>
</reference>
<name>A0A0A9AZ78_ARUDO</name>
<organism evidence="2">
    <name type="scientific">Arundo donax</name>
    <name type="common">Giant reed</name>
    <name type="synonym">Donax arundinaceus</name>
    <dbReference type="NCBI Taxonomy" id="35708"/>
    <lineage>
        <taxon>Eukaryota</taxon>
        <taxon>Viridiplantae</taxon>
        <taxon>Streptophyta</taxon>
        <taxon>Embryophyta</taxon>
        <taxon>Tracheophyta</taxon>
        <taxon>Spermatophyta</taxon>
        <taxon>Magnoliopsida</taxon>
        <taxon>Liliopsida</taxon>
        <taxon>Poales</taxon>
        <taxon>Poaceae</taxon>
        <taxon>PACMAD clade</taxon>
        <taxon>Arundinoideae</taxon>
        <taxon>Arundineae</taxon>
        <taxon>Arundo</taxon>
    </lineage>
</organism>
<protein>
    <submittedName>
        <fullName evidence="2">EDA39</fullName>
    </submittedName>
</protein>
<feature type="signal peptide" evidence="1">
    <location>
        <begin position="1"/>
        <end position="18"/>
    </location>
</feature>
<sequence>MFLICPLMILTDVVNLYASSDRSAPSLRPQFTYVLGHLVCKLKH</sequence>
<evidence type="ECO:0000256" key="1">
    <source>
        <dbReference type="SAM" id="SignalP"/>
    </source>
</evidence>
<proteinExistence type="predicted"/>
<reference evidence="2" key="2">
    <citation type="journal article" date="2015" name="Data Brief">
        <title>Shoot transcriptome of the giant reed, Arundo donax.</title>
        <authorList>
            <person name="Barrero R.A."/>
            <person name="Guerrero F.D."/>
            <person name="Moolhuijzen P."/>
            <person name="Goolsby J.A."/>
            <person name="Tidwell J."/>
            <person name="Bellgard S.E."/>
            <person name="Bellgard M.I."/>
        </authorList>
    </citation>
    <scope>NUCLEOTIDE SEQUENCE</scope>
    <source>
        <tissue evidence="2">Shoot tissue taken approximately 20 cm above the soil surface</tissue>
    </source>
</reference>
<evidence type="ECO:0000313" key="2">
    <source>
        <dbReference type="EMBL" id="JAD54210.1"/>
    </source>
</evidence>
<dbReference type="AlphaFoldDB" id="A0A0A9AZ78"/>
<dbReference type="EMBL" id="GBRH01243685">
    <property type="protein sequence ID" value="JAD54210.1"/>
    <property type="molecule type" value="Transcribed_RNA"/>
</dbReference>
<feature type="chain" id="PRO_5002045582" evidence="1">
    <location>
        <begin position="19"/>
        <end position="44"/>
    </location>
</feature>
<accession>A0A0A9AZ78</accession>
<keyword evidence="1" id="KW-0732">Signal</keyword>